<evidence type="ECO:0000256" key="7">
    <source>
        <dbReference type="SAM" id="MobiDB-lite"/>
    </source>
</evidence>
<accession>A0A818VTX9</accession>
<feature type="region of interest" description="Disordered" evidence="7">
    <location>
        <begin position="1046"/>
        <end position="1075"/>
    </location>
</feature>
<dbReference type="InterPro" id="IPR013783">
    <property type="entry name" value="Ig-like_fold"/>
</dbReference>
<evidence type="ECO:0000313" key="9">
    <source>
        <dbReference type="EMBL" id="CAF3715777.1"/>
    </source>
</evidence>
<feature type="domain" description="Fibronectin type-III" evidence="8">
    <location>
        <begin position="514"/>
        <end position="619"/>
    </location>
</feature>
<dbReference type="PROSITE" id="PS50853">
    <property type="entry name" value="FN3"/>
    <property type="match status" value="1"/>
</dbReference>
<evidence type="ECO:0000256" key="5">
    <source>
        <dbReference type="ARBA" id="ARBA00022784"/>
    </source>
</evidence>
<dbReference type="InterPro" id="IPR035992">
    <property type="entry name" value="Ricin_B-like_lectins"/>
</dbReference>
<dbReference type="PANTHER" id="PTHR31594">
    <property type="entry name" value="AIG1-TYPE G DOMAIN-CONTAINING PROTEIN"/>
    <property type="match status" value="1"/>
</dbReference>
<feature type="binding site" evidence="6">
    <location>
        <position position="1373"/>
    </location>
    <ligand>
        <name>Fe cation</name>
        <dbReference type="ChEBI" id="CHEBI:24875"/>
        <note>catalytic</note>
    </ligand>
</feature>
<dbReference type="Proteomes" id="UP000663881">
    <property type="component" value="Unassembled WGS sequence"/>
</dbReference>
<feature type="binding site" evidence="6">
    <location>
        <position position="1320"/>
    </location>
    <ligand>
        <name>Fe cation</name>
        <dbReference type="ChEBI" id="CHEBI:24875"/>
        <note>catalytic</note>
    </ligand>
</feature>
<evidence type="ECO:0000256" key="1">
    <source>
        <dbReference type="ARBA" id="ARBA00004759"/>
    </source>
</evidence>
<dbReference type="Pfam" id="PF00041">
    <property type="entry name" value="fn3"/>
    <property type="match status" value="1"/>
</dbReference>
<name>A0A818VTX9_9BILA</name>
<sequence length="1439" mass="161455">MATEQVITMVTLGRPFHLGMLYDVRSDKLITGVTLWDPQNLVNNTITRKQPYTGYEIVTEDSLQHKAHALGVEASLKLSLLGGLMSISGSAKYAEDSQKTNHEARLTLKYSTTTHFQELTMKHLGKGNIDHPDLLDENRATHVVTGVVYGAEAFFIFDRTISDSESKKEVSGKLQAVFKNPIFNIEGEAKLRLNDQEKHFVDKLHCKFYGDFHLTQNPNNFEEAVKIYRQLPSLLGVNNENAIPKKVWLYPLHLLDNKAMRTVREISSNLIDYSIKMVEDLHSLEVRSLDLSTSKMFTRFNYMKVHLSDFAARLAEIQRDLKKQIALNLPKLRGSTGVPESVLFNVFKQVDTSPFNKRTLESWLEEKEKEIALMTTWIENLDNDRSLNITIKSSSLIEVIGDTRYDYILCLSLRLVQENDPQLTDMQNYLQNKNSFNSSTTRKKHTPWFENSDGMAAIRKKLRQFKEFAEANNVENTNIKCIVNEVYSFYHIKTVELNLYSDGSEKEGFIVPSKPDAPYAISITDNNVTLVWSDVANGSEEVQKYKVMYQKHRGKTLIGKNKSKKEEQWTEVYTNGNHKKIIISNLPPSTQFVFKVKSITAIGLSAISACSKPIKTLTKKVAPSCTDGVKNQDETDVDCGGTICWKRCDPSKVCSKHTDCVIANCNPKSNICQVPSCTDGVKNQDETDVDCGGTICSKKCHPRKGCSKHTDCIIPNCNPKSNTCQAPTCKDRIKNQDETDVDCGGATCASKCLLQQGCGSNSDCINRACSGPTVFVGFLVNQATGKVLDYNGNVYANQYNGGNYQKWKFERQDNGDCVLQNVAVSQVLDSGDETAYLNSRNGEIVVDRLGRIYVADYWNHRIICWCEDKEKVEIVADGNLKGNQSNQLHCPTGSSNGHISWNGNWAFGCDFPGNNITSMKTRAEDCSSKCTSIAKCSHFAWHSTESGTCWLKQGLISKNQAIPTSDPNRICGIRENSRRITTPISEPKGSKELRGEKGDIGLPGLPGPPGHRGLPGMPGQPGTCIENGERGPPGMPGMCLRSAKIGLPGERGDNGSPGPNLYRNEEESENVDASSFSSACSSLTKINNHMVKVTKEVETIKQQMMIVNGFQLTIEKLVTILQQQLERPNDNISQPNDNDFSPPTNVWCPWRSDSCTQEIKRPGQMTIVMEQEVSSAFALSLSVSNNPDNSSYVIHFSIDKYRVKISKTVNGITTILNETIHHEYILHEGKNKPCQSLYNDIIGWKFQDDAFPHLYEAIEHSVRNESGWCYKKLKEKSSKFGASDDRATYLRTTVGSNVGTSPGVPYVLEIWPPGHYSPIHAHANTYGIIRVLYGEMNVTLYRTLSLKNTKPIHDTIIYENQVTWLSPGLNQVHKLKNQSPHKSCITIQAYEYVSDEVSHYEYFDYIDNSGQSIHKFDPVSDLDYSEFKNIMITEWNNRN</sequence>
<dbReference type="EC" id="1.13.11.20" evidence="3"/>
<keyword evidence="6" id="KW-0408">Iron</keyword>
<dbReference type="PANTHER" id="PTHR31594:SF16">
    <property type="entry name" value="SI:CH211-281L24.3"/>
    <property type="match status" value="1"/>
</dbReference>
<evidence type="ECO:0000256" key="4">
    <source>
        <dbReference type="ARBA" id="ARBA00022737"/>
    </source>
</evidence>
<dbReference type="InterPro" id="IPR040581">
    <property type="entry name" value="Thioredoxin_11"/>
</dbReference>
<dbReference type="Pfam" id="PF24674">
    <property type="entry name" value="MACPF_SNTX"/>
    <property type="match status" value="1"/>
</dbReference>
<organism evidence="9 10">
    <name type="scientific">Adineta steineri</name>
    <dbReference type="NCBI Taxonomy" id="433720"/>
    <lineage>
        <taxon>Eukaryota</taxon>
        <taxon>Metazoa</taxon>
        <taxon>Spiralia</taxon>
        <taxon>Gnathifera</taxon>
        <taxon>Rotifera</taxon>
        <taxon>Eurotatoria</taxon>
        <taxon>Bdelloidea</taxon>
        <taxon>Adinetida</taxon>
        <taxon>Adinetidae</taxon>
        <taxon>Adineta</taxon>
    </lineage>
</organism>
<dbReference type="SUPFAM" id="SSF49265">
    <property type="entry name" value="Fibronectin type III"/>
    <property type="match status" value="1"/>
</dbReference>
<dbReference type="SUPFAM" id="SSF50370">
    <property type="entry name" value="Ricin B-like lectins"/>
    <property type="match status" value="1"/>
</dbReference>
<dbReference type="Pfam" id="PF21109">
    <property type="entry name" value="Stonustoxin_helical"/>
    <property type="match status" value="1"/>
</dbReference>
<evidence type="ECO:0000313" key="10">
    <source>
        <dbReference type="Proteomes" id="UP000663881"/>
    </source>
</evidence>
<dbReference type="SUPFAM" id="SSF51182">
    <property type="entry name" value="RmlC-like cupins"/>
    <property type="match status" value="1"/>
</dbReference>
<dbReference type="Gene3D" id="2.60.40.10">
    <property type="entry name" value="Immunoglobulins"/>
    <property type="match status" value="1"/>
</dbReference>
<dbReference type="GO" id="GO:0005506">
    <property type="term" value="F:iron ion binding"/>
    <property type="evidence" value="ECO:0007669"/>
    <property type="project" value="InterPro"/>
</dbReference>
<dbReference type="Gene3D" id="2.80.10.50">
    <property type="match status" value="1"/>
</dbReference>
<dbReference type="InterPro" id="IPR014710">
    <property type="entry name" value="RmlC-like_jellyroll"/>
</dbReference>
<dbReference type="CDD" id="cd00063">
    <property type="entry name" value="FN3"/>
    <property type="match status" value="1"/>
</dbReference>
<dbReference type="Pfam" id="PF01436">
    <property type="entry name" value="NHL"/>
    <property type="match status" value="1"/>
</dbReference>
<dbReference type="CDD" id="cd10548">
    <property type="entry name" value="cupin_CDO"/>
    <property type="match status" value="1"/>
</dbReference>
<comment type="caution">
    <text evidence="9">The sequence shown here is derived from an EMBL/GenBank/DDBJ whole genome shotgun (WGS) entry which is preliminary data.</text>
</comment>
<dbReference type="Pfam" id="PF18078">
    <property type="entry name" value="Thioredoxin_11"/>
    <property type="match status" value="1"/>
</dbReference>
<dbReference type="InterPro" id="IPR003961">
    <property type="entry name" value="FN3_dom"/>
</dbReference>
<dbReference type="SMART" id="SM00060">
    <property type="entry name" value="FN3"/>
    <property type="match status" value="1"/>
</dbReference>
<feature type="region of interest" description="Disordered" evidence="7">
    <location>
        <begin position="1008"/>
        <end position="1032"/>
    </location>
</feature>
<dbReference type="GO" id="GO:0042412">
    <property type="term" value="P:taurine biosynthetic process"/>
    <property type="evidence" value="ECO:0007669"/>
    <property type="project" value="UniProtKB-UniPathway"/>
</dbReference>
<keyword evidence="4" id="KW-0677">Repeat</keyword>
<keyword evidence="6" id="KW-0479">Metal-binding</keyword>
<dbReference type="EMBL" id="CAJOAY010000684">
    <property type="protein sequence ID" value="CAF3715777.1"/>
    <property type="molecule type" value="Genomic_DNA"/>
</dbReference>
<dbReference type="UniPathway" id="UPA00012">
    <property type="reaction ID" value="UER00537"/>
</dbReference>
<keyword evidence="5" id="KW-0883">Thioether bond</keyword>
<dbReference type="GO" id="GO:0017172">
    <property type="term" value="F:cysteine dioxygenase activity"/>
    <property type="evidence" value="ECO:0007669"/>
    <property type="project" value="UniProtKB-EC"/>
</dbReference>
<evidence type="ECO:0000259" key="8">
    <source>
        <dbReference type="PROSITE" id="PS50853"/>
    </source>
</evidence>
<evidence type="ECO:0000256" key="2">
    <source>
        <dbReference type="ARBA" id="ARBA00006622"/>
    </source>
</evidence>
<dbReference type="InterPro" id="IPR001258">
    <property type="entry name" value="NHL_repeat"/>
</dbReference>
<comment type="pathway">
    <text evidence="1">Organosulfur biosynthesis; taurine biosynthesis; hypotaurine from L-cysteine: step 1/2.</text>
</comment>
<dbReference type="Gene3D" id="2.60.120.10">
    <property type="entry name" value="Jelly Rolls"/>
    <property type="match status" value="1"/>
</dbReference>
<gene>
    <name evidence="9" type="ORF">OKA104_LOCUS13509</name>
</gene>
<evidence type="ECO:0000256" key="6">
    <source>
        <dbReference type="PIRSR" id="PIRSR610300-51"/>
    </source>
</evidence>
<dbReference type="InterPro" id="IPR052090">
    <property type="entry name" value="Cytolytic_pore-forming_toxin"/>
</dbReference>
<evidence type="ECO:0000256" key="3">
    <source>
        <dbReference type="ARBA" id="ARBA00013133"/>
    </source>
</evidence>
<dbReference type="InterPro" id="IPR036116">
    <property type="entry name" value="FN3_sf"/>
</dbReference>
<dbReference type="InterPro" id="IPR010300">
    <property type="entry name" value="CDO_1"/>
</dbReference>
<dbReference type="InterPro" id="IPR048997">
    <property type="entry name" value="Stonustoxin-like_helical"/>
</dbReference>
<comment type="similarity">
    <text evidence="2">Belongs to the cysteine dioxygenase family.</text>
</comment>
<protein>
    <recommendedName>
        <fullName evidence="3">cysteine dioxygenase</fullName>
        <ecNumber evidence="3">1.13.11.20</ecNumber>
    </recommendedName>
</protein>
<dbReference type="InterPro" id="IPR056072">
    <property type="entry name" value="SNTX_MACPF/CDC-like_dom"/>
</dbReference>
<proteinExistence type="inferred from homology"/>
<dbReference type="Pfam" id="PF05995">
    <property type="entry name" value="CDO_I"/>
    <property type="match status" value="1"/>
</dbReference>
<dbReference type="InterPro" id="IPR011051">
    <property type="entry name" value="RmlC_Cupin_sf"/>
</dbReference>
<reference evidence="9" key="1">
    <citation type="submission" date="2021-02" db="EMBL/GenBank/DDBJ databases">
        <authorList>
            <person name="Nowell W R."/>
        </authorList>
    </citation>
    <scope>NUCLEOTIDE SEQUENCE</scope>
</reference>
<feature type="binding site" evidence="6">
    <location>
        <position position="1322"/>
    </location>
    <ligand>
        <name>Fe cation</name>
        <dbReference type="ChEBI" id="CHEBI:24875"/>
        <note>catalytic</note>
    </ligand>
</feature>